<evidence type="ECO:0000256" key="1">
    <source>
        <dbReference type="SAM" id="Coils"/>
    </source>
</evidence>
<dbReference type="RefSeq" id="WP_185372895.1">
    <property type="nucleotide sequence ID" value="NZ_JAARNB010000001.1"/>
</dbReference>
<dbReference type="Proteomes" id="UP000532866">
    <property type="component" value="Unassembled WGS sequence"/>
</dbReference>
<dbReference type="AlphaFoldDB" id="A0A7X0WDA9"/>
<evidence type="ECO:0000313" key="2">
    <source>
        <dbReference type="EMBL" id="MBC1331066.1"/>
    </source>
</evidence>
<feature type="coiled-coil region" evidence="1">
    <location>
        <begin position="133"/>
        <end position="160"/>
    </location>
</feature>
<sequence>MSNINLSAHAIDRCVERFGVAKEDTRQFVNKRLRDAVFIYRQSDGNQRYMSDGMVIVTNAQKNAVVTVYSEPSTVFASEINKTVEKVEKQATAKINQILRDLYSRSAQINEEITECYSKLSRCRNPFNFREHLSQLKYRRNQLEKEIASKMAEMNKITSSAQALKMK</sequence>
<name>A0A7X0WDA9_9LIST</name>
<gene>
    <name evidence="2" type="ORF">HB759_03795</name>
</gene>
<reference evidence="2 3" key="1">
    <citation type="submission" date="2020-03" db="EMBL/GenBank/DDBJ databases">
        <title>Soil Listeria distribution.</title>
        <authorList>
            <person name="Liao J."/>
            <person name="Wiedmann M."/>
        </authorList>
    </citation>
    <scope>NUCLEOTIDE SEQUENCE [LARGE SCALE GENOMIC DNA]</scope>
    <source>
        <strain evidence="2 3">FSL L7-1833</strain>
    </source>
</reference>
<comment type="caution">
    <text evidence="2">The sequence shown here is derived from an EMBL/GenBank/DDBJ whole genome shotgun (WGS) entry which is preliminary data.</text>
</comment>
<accession>A0A7X0WDA9</accession>
<proteinExistence type="predicted"/>
<protein>
    <submittedName>
        <fullName evidence="2">Uncharacterized protein</fullName>
    </submittedName>
</protein>
<keyword evidence="1" id="KW-0175">Coiled coil</keyword>
<organism evidence="2 3">
    <name type="scientific">Listeria booriae</name>
    <dbReference type="NCBI Taxonomy" id="1552123"/>
    <lineage>
        <taxon>Bacteria</taxon>
        <taxon>Bacillati</taxon>
        <taxon>Bacillota</taxon>
        <taxon>Bacilli</taxon>
        <taxon>Bacillales</taxon>
        <taxon>Listeriaceae</taxon>
        <taxon>Listeria</taxon>
    </lineage>
</organism>
<evidence type="ECO:0000313" key="3">
    <source>
        <dbReference type="Proteomes" id="UP000532866"/>
    </source>
</evidence>
<dbReference type="EMBL" id="JAAROL010000001">
    <property type="protein sequence ID" value="MBC1331066.1"/>
    <property type="molecule type" value="Genomic_DNA"/>
</dbReference>